<organism evidence="6 7">
    <name type="scientific">Inhella inkyongensis</name>
    <dbReference type="NCBI Taxonomy" id="392593"/>
    <lineage>
        <taxon>Bacteria</taxon>
        <taxon>Pseudomonadati</taxon>
        <taxon>Pseudomonadota</taxon>
        <taxon>Betaproteobacteria</taxon>
        <taxon>Burkholderiales</taxon>
        <taxon>Sphaerotilaceae</taxon>
        <taxon>Inhella</taxon>
    </lineage>
</organism>
<dbReference type="PANTHER" id="PTHR30629">
    <property type="entry name" value="PROPHAGE INTEGRASE"/>
    <property type="match status" value="1"/>
</dbReference>
<dbReference type="OrthoDB" id="662444at2"/>
<feature type="domain" description="Tyr recombinase" evidence="5">
    <location>
        <begin position="247"/>
        <end position="421"/>
    </location>
</feature>
<dbReference type="PANTHER" id="PTHR30629:SF2">
    <property type="entry name" value="PROPHAGE INTEGRASE INTS-RELATED"/>
    <property type="match status" value="1"/>
</dbReference>
<dbReference type="AlphaFoldDB" id="A0A840RVZ7"/>
<dbReference type="RefSeq" id="WP_138858063.1">
    <property type="nucleotide sequence ID" value="NZ_CP040709.1"/>
</dbReference>
<dbReference type="Pfam" id="PF14659">
    <property type="entry name" value="Phage_int_SAM_3"/>
    <property type="match status" value="1"/>
</dbReference>
<dbReference type="InterPro" id="IPR050808">
    <property type="entry name" value="Phage_Integrase"/>
</dbReference>
<evidence type="ECO:0000313" key="7">
    <source>
        <dbReference type="Proteomes" id="UP000554837"/>
    </source>
</evidence>
<evidence type="ECO:0000313" key="6">
    <source>
        <dbReference type="EMBL" id="MBB5202847.1"/>
    </source>
</evidence>
<proteinExistence type="inferred from homology"/>
<evidence type="ECO:0000259" key="5">
    <source>
        <dbReference type="PROSITE" id="PS51898"/>
    </source>
</evidence>
<keyword evidence="2" id="KW-0229">DNA integration</keyword>
<name>A0A840RVZ7_9BURK</name>
<dbReference type="InterPro" id="IPR010998">
    <property type="entry name" value="Integrase_recombinase_N"/>
</dbReference>
<accession>A0A840RVZ7</accession>
<dbReference type="GO" id="GO:0006310">
    <property type="term" value="P:DNA recombination"/>
    <property type="evidence" value="ECO:0007669"/>
    <property type="project" value="UniProtKB-KW"/>
</dbReference>
<evidence type="ECO:0000256" key="3">
    <source>
        <dbReference type="ARBA" id="ARBA00023125"/>
    </source>
</evidence>
<keyword evidence="3" id="KW-0238">DNA-binding</keyword>
<evidence type="ECO:0000256" key="1">
    <source>
        <dbReference type="ARBA" id="ARBA00008857"/>
    </source>
</evidence>
<dbReference type="EMBL" id="JACHHO010000001">
    <property type="protein sequence ID" value="MBB5202847.1"/>
    <property type="molecule type" value="Genomic_DNA"/>
</dbReference>
<dbReference type="Proteomes" id="UP000554837">
    <property type="component" value="Unassembled WGS sequence"/>
</dbReference>
<reference evidence="6 7" key="1">
    <citation type="submission" date="2020-08" db="EMBL/GenBank/DDBJ databases">
        <title>Genomic Encyclopedia of Type Strains, Phase IV (KMG-IV): sequencing the most valuable type-strain genomes for metagenomic binning, comparative biology and taxonomic classification.</title>
        <authorList>
            <person name="Goeker M."/>
        </authorList>
    </citation>
    <scope>NUCLEOTIDE SEQUENCE [LARGE SCALE GENOMIC DNA]</scope>
    <source>
        <strain evidence="6 7">DSM 23958</strain>
    </source>
</reference>
<keyword evidence="7" id="KW-1185">Reference proteome</keyword>
<dbReference type="InterPro" id="IPR013762">
    <property type="entry name" value="Integrase-like_cat_sf"/>
</dbReference>
<dbReference type="GO" id="GO:0015074">
    <property type="term" value="P:DNA integration"/>
    <property type="evidence" value="ECO:0007669"/>
    <property type="project" value="UniProtKB-KW"/>
</dbReference>
<dbReference type="PROSITE" id="PS51898">
    <property type="entry name" value="TYR_RECOMBINASE"/>
    <property type="match status" value="1"/>
</dbReference>
<dbReference type="InterPro" id="IPR002104">
    <property type="entry name" value="Integrase_catalytic"/>
</dbReference>
<comment type="caution">
    <text evidence="6">The sequence shown here is derived from an EMBL/GenBank/DDBJ whole genome shotgun (WGS) entry which is preliminary data.</text>
</comment>
<keyword evidence="4" id="KW-0233">DNA recombination</keyword>
<dbReference type="CDD" id="cd00796">
    <property type="entry name" value="INT_Rci_Hp1_C"/>
    <property type="match status" value="1"/>
</dbReference>
<protein>
    <submittedName>
        <fullName evidence="6">Integrase</fullName>
    </submittedName>
</protein>
<dbReference type="SUPFAM" id="SSF56349">
    <property type="entry name" value="DNA breaking-rejoining enzymes"/>
    <property type="match status" value="1"/>
</dbReference>
<sequence>MARSTLSACVFVASHGHALQPSRIRQPILCWMPDVITREKFEMPVVNFTSAFMATGLVVPPGKTKIEYSVADEPGLFVECRASEKAVPTWYLRLKNAHGTNIYKKLGTIKDLGLTPAKKLARELKVEHAAALKQPASTKPSLAETTFDTFMSEHYFPHAKIHKRSWVRDDQLYRLRIKPQFGHVRLCDLTRYQVTQFQNHLASTPLSPASQDHHIKLIRRALSLAVEWEFLEKNVLKGVKLRNVDNQLHDVASPEQIERLIEILKADANRPVCHILMFLMSTGARLSEALTAQWKHIDLDRGLWTIPAATAKSKKSRTVPLNESAMWVLAEARKLKLFDTVFANPSTGVPFTTITRVWYRLRKEAGIEQMRIHSARHFFAQTVVASGRSLYDVQVLLGHSDPRVSQRYARHNLQTLREAASTASLLVSHEPAPIDPKGVVVPFPRVA</sequence>
<dbReference type="Gene3D" id="1.10.443.10">
    <property type="entry name" value="Intergrase catalytic core"/>
    <property type="match status" value="1"/>
</dbReference>
<dbReference type="InterPro" id="IPR011010">
    <property type="entry name" value="DNA_brk_join_enz"/>
</dbReference>
<dbReference type="InterPro" id="IPR004107">
    <property type="entry name" value="Integrase_SAM-like_N"/>
</dbReference>
<evidence type="ECO:0000256" key="2">
    <source>
        <dbReference type="ARBA" id="ARBA00022908"/>
    </source>
</evidence>
<gene>
    <name evidence="6" type="ORF">HNQ51_000140</name>
</gene>
<comment type="similarity">
    <text evidence="1">Belongs to the 'phage' integrase family.</text>
</comment>
<dbReference type="Pfam" id="PF00589">
    <property type="entry name" value="Phage_integrase"/>
    <property type="match status" value="1"/>
</dbReference>
<dbReference type="GO" id="GO:0003677">
    <property type="term" value="F:DNA binding"/>
    <property type="evidence" value="ECO:0007669"/>
    <property type="project" value="UniProtKB-KW"/>
</dbReference>
<evidence type="ECO:0000256" key="4">
    <source>
        <dbReference type="ARBA" id="ARBA00023172"/>
    </source>
</evidence>
<dbReference type="Gene3D" id="1.10.150.130">
    <property type="match status" value="1"/>
</dbReference>